<name>A0A917UUY7_9DEIO</name>
<protein>
    <recommendedName>
        <fullName evidence="4">Lipoprotein</fullName>
    </recommendedName>
</protein>
<reference evidence="2" key="2">
    <citation type="submission" date="2020-09" db="EMBL/GenBank/DDBJ databases">
        <authorList>
            <person name="Sun Q."/>
            <person name="Ohkuma M."/>
        </authorList>
    </citation>
    <scope>NUCLEOTIDE SEQUENCE</scope>
    <source>
        <strain evidence="2">JCM 14371</strain>
    </source>
</reference>
<reference evidence="2" key="1">
    <citation type="journal article" date="2014" name="Int. J. Syst. Evol. Microbiol.">
        <title>Complete genome sequence of Corynebacterium casei LMG S-19264T (=DSM 44701T), isolated from a smear-ripened cheese.</title>
        <authorList>
            <consortium name="US DOE Joint Genome Institute (JGI-PGF)"/>
            <person name="Walter F."/>
            <person name="Albersmeier A."/>
            <person name="Kalinowski J."/>
            <person name="Ruckert C."/>
        </authorList>
    </citation>
    <scope>NUCLEOTIDE SEQUENCE</scope>
    <source>
        <strain evidence="2">JCM 14371</strain>
    </source>
</reference>
<dbReference type="PROSITE" id="PS51257">
    <property type="entry name" value="PROKAR_LIPOPROTEIN"/>
    <property type="match status" value="1"/>
</dbReference>
<sequence>MKRLVLFSGLALLALTSCNTLFATHSLSAVFVAYAPSGSCPDLSITNHGRDSVSFLTANTSVSVDPGMSRPLAPILGGETIGGRYPINGGTLTSSDPYSYDFGFKCSPNTPEVRGTYRSFATINIKEDPSIPSGLSITVKEFDPSVRP</sequence>
<gene>
    <name evidence="2" type="ORF">GCM10008939_33980</name>
</gene>
<feature type="signal peptide" evidence="1">
    <location>
        <begin position="1"/>
        <end position="23"/>
    </location>
</feature>
<dbReference type="EMBL" id="BMOE01000017">
    <property type="protein sequence ID" value="GGJ87183.1"/>
    <property type="molecule type" value="Genomic_DNA"/>
</dbReference>
<organism evidence="2 3">
    <name type="scientific">Deinococcus aquiradiocola</name>
    <dbReference type="NCBI Taxonomy" id="393059"/>
    <lineage>
        <taxon>Bacteria</taxon>
        <taxon>Thermotogati</taxon>
        <taxon>Deinococcota</taxon>
        <taxon>Deinococci</taxon>
        <taxon>Deinococcales</taxon>
        <taxon>Deinococcaceae</taxon>
        <taxon>Deinococcus</taxon>
    </lineage>
</organism>
<comment type="caution">
    <text evidence="2">The sequence shown here is derived from an EMBL/GenBank/DDBJ whole genome shotgun (WGS) entry which is preliminary data.</text>
</comment>
<evidence type="ECO:0000256" key="1">
    <source>
        <dbReference type="SAM" id="SignalP"/>
    </source>
</evidence>
<feature type="chain" id="PRO_5037725795" description="Lipoprotein" evidence="1">
    <location>
        <begin position="24"/>
        <end position="148"/>
    </location>
</feature>
<dbReference type="AlphaFoldDB" id="A0A917UUY7"/>
<evidence type="ECO:0000313" key="2">
    <source>
        <dbReference type="EMBL" id="GGJ87183.1"/>
    </source>
</evidence>
<proteinExistence type="predicted"/>
<evidence type="ECO:0000313" key="3">
    <source>
        <dbReference type="Proteomes" id="UP000635726"/>
    </source>
</evidence>
<keyword evidence="1" id="KW-0732">Signal</keyword>
<keyword evidence="3" id="KW-1185">Reference proteome</keyword>
<accession>A0A917UUY7</accession>
<dbReference type="RefSeq" id="WP_188964501.1">
    <property type="nucleotide sequence ID" value="NZ_BMOE01000017.1"/>
</dbReference>
<evidence type="ECO:0008006" key="4">
    <source>
        <dbReference type="Google" id="ProtNLM"/>
    </source>
</evidence>
<dbReference type="Proteomes" id="UP000635726">
    <property type="component" value="Unassembled WGS sequence"/>
</dbReference>